<reference evidence="1 2" key="1">
    <citation type="journal article" date="2021" name="Front. Microbiol.">
        <title>Bacterial Transformation of Aromatic Monomers in Softwood Black Liquor.</title>
        <authorList>
            <person name="Navas L.E."/>
            <person name="Dexter G."/>
            <person name="Liu J."/>
            <person name="Levy-Booth D."/>
            <person name="Cho M."/>
            <person name="Jang S.K."/>
            <person name="Mansfield S.D."/>
            <person name="Renneckar S."/>
            <person name="Mohn W.W."/>
            <person name="Eltis L.D."/>
        </authorList>
    </citation>
    <scope>NUCLEOTIDE SEQUENCE [LARGE SCALE GENOMIC DNA]</scope>
    <source>
        <strain evidence="1 2">GD02</strain>
    </source>
</reference>
<protein>
    <submittedName>
        <fullName evidence="1">Uncharacterized protein</fullName>
    </submittedName>
</protein>
<accession>A0AA46X185</accession>
<dbReference type="EMBL" id="CP083975">
    <property type="protein sequence ID" value="UZF48236.1"/>
    <property type="molecule type" value="Genomic_DNA"/>
</dbReference>
<dbReference type="RefSeq" id="WP_229583276.1">
    <property type="nucleotide sequence ID" value="NZ_CP083975.1"/>
</dbReference>
<name>A0AA46X185_RHORH</name>
<evidence type="ECO:0000313" key="2">
    <source>
        <dbReference type="Proteomes" id="UP001162740"/>
    </source>
</evidence>
<keyword evidence="1" id="KW-0614">Plasmid</keyword>
<evidence type="ECO:0000313" key="1">
    <source>
        <dbReference type="EMBL" id="UZF48236.1"/>
    </source>
</evidence>
<proteinExistence type="predicted"/>
<organism evidence="1 2">
    <name type="scientific">Rhodococcus rhodochrous</name>
    <dbReference type="NCBI Taxonomy" id="1829"/>
    <lineage>
        <taxon>Bacteria</taxon>
        <taxon>Bacillati</taxon>
        <taxon>Actinomycetota</taxon>
        <taxon>Actinomycetes</taxon>
        <taxon>Mycobacteriales</taxon>
        <taxon>Nocardiaceae</taxon>
        <taxon>Rhodococcus</taxon>
    </lineage>
</organism>
<sequence>MPSEAELTVVREQVTAEELAELGIELNRDFPGSTIDEFRRYPVLSEGGWYIVVKHQPSLTSVSREPWRPLGPVSLTSEGLVV</sequence>
<dbReference type="Proteomes" id="UP001162740">
    <property type="component" value="Plasmid pGD02.2.1"/>
</dbReference>
<dbReference type="AlphaFoldDB" id="A0AA46X185"/>
<gene>
    <name evidence="1" type="ORF">KUM34_028195</name>
</gene>
<geneLocation type="plasmid" evidence="1 2">
    <name>pGD02.2.1</name>
</geneLocation>